<gene>
    <name evidence="1" type="ORF">F6A08_08140</name>
</gene>
<protein>
    <recommendedName>
        <fullName evidence="3">DUF4878 domain-containing protein</fullName>
    </recommendedName>
</protein>
<evidence type="ECO:0008006" key="3">
    <source>
        <dbReference type="Google" id="ProtNLM"/>
    </source>
</evidence>
<reference evidence="2" key="1">
    <citation type="submission" date="2019-09" db="EMBL/GenBank/DDBJ databases">
        <title>Whole genome sequencing of Microbacterium maritypicum.</title>
        <authorList>
            <person name="Lenchi N."/>
        </authorList>
    </citation>
    <scope>NUCLEOTIDE SEQUENCE [LARGE SCALE GENOMIC DNA]</scope>
    <source>
        <strain evidence="2">G1</strain>
    </source>
</reference>
<dbReference type="PROSITE" id="PS51318">
    <property type="entry name" value="TAT"/>
    <property type="match status" value="1"/>
</dbReference>
<sequence length="301" mass="31070">MTSRRWWLVGAAAALALLIAGVWFWVASTRSSTPEEAALAYLHALESGDPERVAATGTAVPEPALEAFAAATALIQDAEVTHRADGGPPASASVDIAFHLQGEEHTARLTLESVDGRWVVDESGLGTVTADSAIGTHVAVGTASAAVGDALPLVPAAYAVTAAPTGLLAGESTVRVLPGENVAATVDARLRPEATTAAQEQLDAHLATCTEPADTAAAGCGIRIPWGTEFREVSEIRYRIERSPTVTLTPTAFVADGGILVATITGTGQDGSPRTTTYRTDSWSVRGDVAFSADGIELSVW</sequence>
<dbReference type="Proteomes" id="UP000478836">
    <property type="component" value="Unassembled WGS sequence"/>
</dbReference>
<name>A0ABQ6V425_9MICO</name>
<comment type="caution">
    <text evidence="1">The sequence shown here is derived from an EMBL/GenBank/DDBJ whole genome shotgun (WGS) entry which is preliminary data.</text>
</comment>
<keyword evidence="2" id="KW-1185">Reference proteome</keyword>
<dbReference type="GeneID" id="77476417"/>
<proteinExistence type="predicted"/>
<dbReference type="EMBL" id="WAAO01000002">
    <property type="protein sequence ID" value="KAB1864103.1"/>
    <property type="molecule type" value="Genomic_DNA"/>
</dbReference>
<accession>A0ABQ6V425</accession>
<dbReference type="RefSeq" id="WP_151459208.1">
    <property type="nucleotide sequence ID" value="NZ_WAAO01000002.1"/>
</dbReference>
<dbReference type="InterPro" id="IPR006311">
    <property type="entry name" value="TAT_signal"/>
</dbReference>
<organism evidence="1 2">
    <name type="scientific">Microbacterium algeriense</name>
    <dbReference type="NCBI Taxonomy" id="2615184"/>
    <lineage>
        <taxon>Bacteria</taxon>
        <taxon>Bacillati</taxon>
        <taxon>Actinomycetota</taxon>
        <taxon>Actinomycetes</taxon>
        <taxon>Micrococcales</taxon>
        <taxon>Microbacteriaceae</taxon>
        <taxon>Microbacterium</taxon>
    </lineage>
</organism>
<evidence type="ECO:0000313" key="1">
    <source>
        <dbReference type="EMBL" id="KAB1864103.1"/>
    </source>
</evidence>
<evidence type="ECO:0000313" key="2">
    <source>
        <dbReference type="Proteomes" id="UP000478836"/>
    </source>
</evidence>